<dbReference type="Gene3D" id="3.30.420.10">
    <property type="entry name" value="Ribonuclease H-like superfamily/Ribonuclease H"/>
    <property type="match status" value="1"/>
</dbReference>
<dbReference type="GO" id="GO:0015074">
    <property type="term" value="P:DNA integration"/>
    <property type="evidence" value="ECO:0007669"/>
    <property type="project" value="InterPro"/>
</dbReference>
<proteinExistence type="predicted"/>
<dbReference type="InterPro" id="IPR036397">
    <property type="entry name" value="RNaseH_sf"/>
</dbReference>
<evidence type="ECO:0000313" key="2">
    <source>
        <dbReference type="EMBL" id="RLM23472.1"/>
    </source>
</evidence>
<dbReference type="GO" id="GO:0003676">
    <property type="term" value="F:nucleic acid binding"/>
    <property type="evidence" value="ECO:0007669"/>
    <property type="project" value="InterPro"/>
</dbReference>
<evidence type="ECO:0000313" key="3">
    <source>
        <dbReference type="Proteomes" id="UP000285648"/>
    </source>
</evidence>
<dbReference type="Proteomes" id="UP000285648">
    <property type="component" value="Unassembled WGS sequence"/>
</dbReference>
<gene>
    <name evidence="2" type="ORF">BIY29_10725</name>
</gene>
<dbReference type="SUPFAM" id="SSF53098">
    <property type="entry name" value="Ribonuclease H-like"/>
    <property type="match status" value="1"/>
</dbReference>
<dbReference type="Pfam" id="PF00665">
    <property type="entry name" value="rve"/>
    <property type="match status" value="1"/>
</dbReference>
<dbReference type="PANTHER" id="PTHR46889:SF4">
    <property type="entry name" value="TRANSPOSASE INSO FOR INSERTION SEQUENCE ELEMENT IS911B-RELATED"/>
    <property type="match status" value="1"/>
</dbReference>
<dbReference type="PROSITE" id="PS50994">
    <property type="entry name" value="INTEGRASE"/>
    <property type="match status" value="1"/>
</dbReference>
<keyword evidence="3" id="KW-1185">Reference proteome</keyword>
<dbReference type="InterPro" id="IPR050900">
    <property type="entry name" value="Transposase_IS3/IS150/IS904"/>
</dbReference>
<feature type="domain" description="Integrase catalytic" evidence="1">
    <location>
        <begin position="110"/>
        <end position="273"/>
    </location>
</feature>
<dbReference type="NCBIfam" id="NF033516">
    <property type="entry name" value="transpos_IS3"/>
    <property type="match status" value="1"/>
</dbReference>
<dbReference type="InterPro" id="IPR048020">
    <property type="entry name" value="Transpos_IS3"/>
</dbReference>
<dbReference type="EMBL" id="MJLZ01000021">
    <property type="protein sequence ID" value="RLM23472.1"/>
    <property type="molecule type" value="Genomic_DNA"/>
</dbReference>
<dbReference type="InterPro" id="IPR012337">
    <property type="entry name" value="RNaseH-like_sf"/>
</dbReference>
<sequence length="273" mass="32023">MLSERYPVVELCLLFGVPRSRYYYRRVPEQPARAEQRERLCELHQESRGAAGSRSLSVALKTEGHEVGRDKARRMMKEAGLESTQRRKHRYRLAKDEAKYARNHLERGFTVERPNTVWCGDVTYIWAGKRWVYLAVVLDLYARRVIGWSLSSSPDSVLTCDALRIAYESRGCPKGVMFHSDQGSHYSSRAYRQKLCQYRIKRSMSRRGNCWDNAPMERFFRSLKSEWIPECGYENVDDAKTDILSYMTYYYNQRRPHSFNNGQTPHAKEKHAA</sequence>
<dbReference type="Pfam" id="PF13333">
    <property type="entry name" value="rve_2"/>
    <property type="match status" value="1"/>
</dbReference>
<accession>A0A421DNG9</accession>
<dbReference type="InterPro" id="IPR025948">
    <property type="entry name" value="HTH-like_dom"/>
</dbReference>
<dbReference type="AlphaFoldDB" id="A0A421DNG9"/>
<protein>
    <submittedName>
        <fullName evidence="2">Transposase</fullName>
    </submittedName>
</protein>
<dbReference type="Pfam" id="PF13276">
    <property type="entry name" value="HTH_21"/>
    <property type="match status" value="1"/>
</dbReference>
<dbReference type="PANTHER" id="PTHR46889">
    <property type="entry name" value="TRANSPOSASE INSF FOR INSERTION SEQUENCE IS3B-RELATED"/>
    <property type="match status" value="1"/>
</dbReference>
<evidence type="ECO:0000259" key="1">
    <source>
        <dbReference type="PROSITE" id="PS50994"/>
    </source>
</evidence>
<dbReference type="InterPro" id="IPR001584">
    <property type="entry name" value="Integrase_cat-core"/>
</dbReference>
<comment type="caution">
    <text evidence="2">The sequence shown here is derived from an EMBL/GenBank/DDBJ whole genome shotgun (WGS) entry which is preliminary data.</text>
</comment>
<organism evidence="2 3">
    <name type="scientific">Brenneria alni</name>
    <dbReference type="NCBI Taxonomy" id="71656"/>
    <lineage>
        <taxon>Bacteria</taxon>
        <taxon>Pseudomonadati</taxon>
        <taxon>Pseudomonadota</taxon>
        <taxon>Gammaproteobacteria</taxon>
        <taxon>Enterobacterales</taxon>
        <taxon>Pectobacteriaceae</taxon>
        <taxon>Brenneria</taxon>
    </lineage>
</organism>
<name>A0A421DNG9_9GAMM</name>
<reference evidence="2 3" key="1">
    <citation type="submission" date="2016-09" db="EMBL/GenBank/DDBJ databases">
        <authorList>
            <person name="Doonan J."/>
            <person name="Pachebat J.A."/>
            <person name="Golyshin P.N."/>
            <person name="Denman S."/>
            <person name="Mcdonald J.E."/>
        </authorList>
    </citation>
    <scope>NUCLEOTIDE SEQUENCE [LARGE SCALE GENOMIC DNA]</scope>
    <source>
        <strain evidence="2 3">NCPPB 3934</strain>
    </source>
</reference>